<protein>
    <submittedName>
        <fullName evidence="1">Uncharacterized protein</fullName>
    </submittedName>
</protein>
<dbReference type="PANTHER" id="PTHR46586">
    <property type="entry name" value="ANKYRIN REPEAT-CONTAINING PROTEIN"/>
    <property type="match status" value="1"/>
</dbReference>
<sequence>MSVDYRLTMQEIHNTIPHILVPAMENMWLDELCDVLEYPLAKAAIAGGHVQFLNYLVTTVSFEIAAHRGHLEMVKYLHFNSKVTNAELTMCCAAENGHLNIIKLLHENRTERCNNGAEGNAIQNGHVEVLKYLKSYGLANSDEFCMDYAHGLEMIKYLHYGRGIEHTIGVMSKAASKGDLESVIYLNEHSAQGCTSEAMDGAAASAYNGHLEVVKYLHENRTEGCTNYAIADQGHLAIIQYLYENRDEGCTTDAMDNAAENGHLDVVMLLHDFGEECSHEAIDKAAEYAMDAAAENGHFDVVEFLHDNLTEGCTTQAMDAAAGHLILSSIYMNIERKLASPKQWIRQLKMAI</sequence>
<dbReference type="EMBL" id="JNBS01001137">
    <property type="protein sequence ID" value="OQS02385.1"/>
    <property type="molecule type" value="Genomic_DNA"/>
</dbReference>
<dbReference type="Pfam" id="PF12796">
    <property type="entry name" value="Ank_2"/>
    <property type="match status" value="2"/>
</dbReference>
<proteinExistence type="predicted"/>
<gene>
    <name evidence="1" type="ORF">THRCLA_05237</name>
</gene>
<evidence type="ECO:0000313" key="2">
    <source>
        <dbReference type="Proteomes" id="UP000243217"/>
    </source>
</evidence>
<evidence type="ECO:0000313" key="1">
    <source>
        <dbReference type="EMBL" id="OQS02385.1"/>
    </source>
</evidence>
<dbReference type="OrthoDB" id="63159at2759"/>
<organism evidence="1 2">
    <name type="scientific">Thraustotheca clavata</name>
    <dbReference type="NCBI Taxonomy" id="74557"/>
    <lineage>
        <taxon>Eukaryota</taxon>
        <taxon>Sar</taxon>
        <taxon>Stramenopiles</taxon>
        <taxon>Oomycota</taxon>
        <taxon>Saprolegniomycetes</taxon>
        <taxon>Saprolegniales</taxon>
        <taxon>Achlyaceae</taxon>
        <taxon>Thraustotheca</taxon>
    </lineage>
</organism>
<dbReference type="InterPro" id="IPR036770">
    <property type="entry name" value="Ankyrin_rpt-contain_sf"/>
</dbReference>
<dbReference type="Proteomes" id="UP000243217">
    <property type="component" value="Unassembled WGS sequence"/>
</dbReference>
<dbReference type="InterPro" id="IPR052050">
    <property type="entry name" value="SecEffector_AnkRepeat"/>
</dbReference>
<comment type="caution">
    <text evidence="1">The sequence shown here is derived from an EMBL/GenBank/DDBJ whole genome shotgun (WGS) entry which is preliminary data.</text>
</comment>
<accession>A0A1V9ZWJ5</accession>
<dbReference type="STRING" id="74557.A0A1V9ZWJ5"/>
<reference evidence="1 2" key="1">
    <citation type="journal article" date="2014" name="Genome Biol. Evol.">
        <title>The secreted proteins of Achlya hypogyna and Thraustotheca clavata identify the ancestral oomycete secretome and reveal gene acquisitions by horizontal gene transfer.</title>
        <authorList>
            <person name="Misner I."/>
            <person name="Blouin N."/>
            <person name="Leonard G."/>
            <person name="Richards T.A."/>
            <person name="Lane C.E."/>
        </authorList>
    </citation>
    <scope>NUCLEOTIDE SEQUENCE [LARGE SCALE GENOMIC DNA]</scope>
    <source>
        <strain evidence="1 2">ATCC 34112</strain>
    </source>
</reference>
<name>A0A1V9ZWJ5_9STRA</name>
<dbReference type="Gene3D" id="1.25.40.20">
    <property type="entry name" value="Ankyrin repeat-containing domain"/>
    <property type="match status" value="3"/>
</dbReference>
<dbReference type="AlphaFoldDB" id="A0A1V9ZWJ5"/>
<dbReference type="PANTHER" id="PTHR46586:SF3">
    <property type="entry name" value="ANKYRIN REPEAT-CONTAINING PROTEIN"/>
    <property type="match status" value="1"/>
</dbReference>
<keyword evidence="2" id="KW-1185">Reference proteome</keyword>
<dbReference type="InterPro" id="IPR002110">
    <property type="entry name" value="Ankyrin_rpt"/>
</dbReference>
<dbReference type="SUPFAM" id="SSF48403">
    <property type="entry name" value="Ankyrin repeat"/>
    <property type="match status" value="1"/>
</dbReference>